<keyword evidence="2" id="KW-1185">Reference proteome</keyword>
<sequence>MYFVFVLHVTGEFCWNFRRLIPHSASGVTVEKDYVRKVKYKRDIPFVKGGNYAHRVMGRVHSSDNSQFKIIRRHEDRAVPERRWSSHCHSVAADIFR</sequence>
<organism evidence="1 2">
    <name type="scientific">Eumeta variegata</name>
    <name type="common">Bagworm moth</name>
    <name type="synonym">Eumeta japonica</name>
    <dbReference type="NCBI Taxonomy" id="151549"/>
    <lineage>
        <taxon>Eukaryota</taxon>
        <taxon>Metazoa</taxon>
        <taxon>Ecdysozoa</taxon>
        <taxon>Arthropoda</taxon>
        <taxon>Hexapoda</taxon>
        <taxon>Insecta</taxon>
        <taxon>Pterygota</taxon>
        <taxon>Neoptera</taxon>
        <taxon>Endopterygota</taxon>
        <taxon>Lepidoptera</taxon>
        <taxon>Glossata</taxon>
        <taxon>Ditrysia</taxon>
        <taxon>Tineoidea</taxon>
        <taxon>Psychidae</taxon>
        <taxon>Oiketicinae</taxon>
        <taxon>Eumeta</taxon>
    </lineage>
</organism>
<name>A0A4C1Y4J3_EUMVA</name>
<evidence type="ECO:0000313" key="1">
    <source>
        <dbReference type="EMBL" id="GBP69459.1"/>
    </source>
</evidence>
<gene>
    <name evidence="1" type="ORF">EVAR_48817_1</name>
</gene>
<accession>A0A4C1Y4J3</accession>
<dbReference type="Proteomes" id="UP000299102">
    <property type="component" value="Unassembled WGS sequence"/>
</dbReference>
<proteinExistence type="predicted"/>
<protein>
    <submittedName>
        <fullName evidence="1">Uncharacterized protein</fullName>
    </submittedName>
</protein>
<dbReference type="EMBL" id="BGZK01001041">
    <property type="protein sequence ID" value="GBP69459.1"/>
    <property type="molecule type" value="Genomic_DNA"/>
</dbReference>
<dbReference type="AlphaFoldDB" id="A0A4C1Y4J3"/>
<comment type="caution">
    <text evidence="1">The sequence shown here is derived from an EMBL/GenBank/DDBJ whole genome shotgun (WGS) entry which is preliminary data.</text>
</comment>
<evidence type="ECO:0000313" key="2">
    <source>
        <dbReference type="Proteomes" id="UP000299102"/>
    </source>
</evidence>
<reference evidence="1 2" key="1">
    <citation type="journal article" date="2019" name="Commun. Biol.">
        <title>The bagworm genome reveals a unique fibroin gene that provides high tensile strength.</title>
        <authorList>
            <person name="Kono N."/>
            <person name="Nakamura H."/>
            <person name="Ohtoshi R."/>
            <person name="Tomita M."/>
            <person name="Numata K."/>
            <person name="Arakawa K."/>
        </authorList>
    </citation>
    <scope>NUCLEOTIDE SEQUENCE [LARGE SCALE GENOMIC DNA]</scope>
</reference>